<protein>
    <submittedName>
        <fullName evidence="2">Uncharacterized protein</fullName>
    </submittedName>
</protein>
<name>A0A5C3K8R8_COPMA</name>
<keyword evidence="3" id="KW-1185">Reference proteome</keyword>
<dbReference type="EMBL" id="ML210812">
    <property type="protein sequence ID" value="TFK16435.1"/>
    <property type="molecule type" value="Genomic_DNA"/>
</dbReference>
<dbReference type="AlphaFoldDB" id="A0A5C3K8R8"/>
<feature type="region of interest" description="Disordered" evidence="1">
    <location>
        <begin position="115"/>
        <end position="143"/>
    </location>
</feature>
<evidence type="ECO:0000256" key="1">
    <source>
        <dbReference type="SAM" id="MobiDB-lite"/>
    </source>
</evidence>
<dbReference type="Proteomes" id="UP000307440">
    <property type="component" value="Unassembled WGS sequence"/>
</dbReference>
<gene>
    <name evidence="2" type="ORF">FA15DRAFT_711821</name>
</gene>
<accession>A0A5C3K8R8</accession>
<feature type="region of interest" description="Disordered" evidence="1">
    <location>
        <begin position="1"/>
        <end position="23"/>
    </location>
</feature>
<organism evidence="2 3">
    <name type="scientific">Coprinopsis marcescibilis</name>
    <name type="common">Agaric fungus</name>
    <name type="synonym">Psathyrella marcescibilis</name>
    <dbReference type="NCBI Taxonomy" id="230819"/>
    <lineage>
        <taxon>Eukaryota</taxon>
        <taxon>Fungi</taxon>
        <taxon>Dikarya</taxon>
        <taxon>Basidiomycota</taxon>
        <taxon>Agaricomycotina</taxon>
        <taxon>Agaricomycetes</taxon>
        <taxon>Agaricomycetidae</taxon>
        <taxon>Agaricales</taxon>
        <taxon>Agaricineae</taxon>
        <taxon>Psathyrellaceae</taxon>
        <taxon>Coprinopsis</taxon>
    </lineage>
</organism>
<evidence type="ECO:0000313" key="3">
    <source>
        <dbReference type="Proteomes" id="UP000307440"/>
    </source>
</evidence>
<evidence type="ECO:0000313" key="2">
    <source>
        <dbReference type="EMBL" id="TFK16435.1"/>
    </source>
</evidence>
<feature type="compositionally biased region" description="Polar residues" evidence="1">
    <location>
        <begin position="131"/>
        <end position="143"/>
    </location>
</feature>
<proteinExistence type="predicted"/>
<reference evidence="2 3" key="1">
    <citation type="journal article" date="2019" name="Nat. Ecol. Evol.">
        <title>Megaphylogeny resolves global patterns of mushroom evolution.</title>
        <authorList>
            <person name="Varga T."/>
            <person name="Krizsan K."/>
            <person name="Foldi C."/>
            <person name="Dima B."/>
            <person name="Sanchez-Garcia M."/>
            <person name="Sanchez-Ramirez S."/>
            <person name="Szollosi G.J."/>
            <person name="Szarkandi J.G."/>
            <person name="Papp V."/>
            <person name="Albert L."/>
            <person name="Andreopoulos W."/>
            <person name="Angelini C."/>
            <person name="Antonin V."/>
            <person name="Barry K.W."/>
            <person name="Bougher N.L."/>
            <person name="Buchanan P."/>
            <person name="Buyck B."/>
            <person name="Bense V."/>
            <person name="Catcheside P."/>
            <person name="Chovatia M."/>
            <person name="Cooper J."/>
            <person name="Damon W."/>
            <person name="Desjardin D."/>
            <person name="Finy P."/>
            <person name="Geml J."/>
            <person name="Haridas S."/>
            <person name="Hughes K."/>
            <person name="Justo A."/>
            <person name="Karasinski D."/>
            <person name="Kautmanova I."/>
            <person name="Kiss B."/>
            <person name="Kocsube S."/>
            <person name="Kotiranta H."/>
            <person name="LaButti K.M."/>
            <person name="Lechner B.E."/>
            <person name="Liimatainen K."/>
            <person name="Lipzen A."/>
            <person name="Lukacs Z."/>
            <person name="Mihaltcheva S."/>
            <person name="Morgado L.N."/>
            <person name="Niskanen T."/>
            <person name="Noordeloos M.E."/>
            <person name="Ohm R.A."/>
            <person name="Ortiz-Santana B."/>
            <person name="Ovrebo C."/>
            <person name="Racz N."/>
            <person name="Riley R."/>
            <person name="Savchenko A."/>
            <person name="Shiryaev A."/>
            <person name="Soop K."/>
            <person name="Spirin V."/>
            <person name="Szebenyi C."/>
            <person name="Tomsovsky M."/>
            <person name="Tulloss R.E."/>
            <person name="Uehling J."/>
            <person name="Grigoriev I.V."/>
            <person name="Vagvolgyi C."/>
            <person name="Papp T."/>
            <person name="Martin F.M."/>
            <person name="Miettinen O."/>
            <person name="Hibbett D.S."/>
            <person name="Nagy L.G."/>
        </authorList>
    </citation>
    <scope>NUCLEOTIDE SEQUENCE [LARGE SCALE GENOMIC DNA]</scope>
    <source>
        <strain evidence="2 3">CBS 121175</strain>
    </source>
</reference>
<sequence>MPVTRCQHQRRNRATNDNNGQPQALVLTKPVSGQNKPSLIALANHFQLEHEANNSVTVLQQLINKHLDNNYQTLYTNPEYQPLYGQQQNCLDNNISCQASPAPTENTWHGVYNQHSNNTAVPSGPALRAPSISTTNGDSIIQG</sequence>